<dbReference type="InterPro" id="IPR036515">
    <property type="entry name" value="Transposase_17_sf"/>
</dbReference>
<dbReference type="InterPro" id="IPR002686">
    <property type="entry name" value="Transposase_17"/>
</dbReference>
<dbReference type="SMART" id="SM01321">
    <property type="entry name" value="Y1_Tnp"/>
    <property type="match status" value="1"/>
</dbReference>
<keyword evidence="4" id="KW-1185">Reference proteome</keyword>
<accession>A0ABS0AV64</accession>
<proteinExistence type="predicted"/>
<evidence type="ECO:0000256" key="1">
    <source>
        <dbReference type="SAM" id="MobiDB-lite"/>
    </source>
</evidence>
<dbReference type="SUPFAM" id="SSF143422">
    <property type="entry name" value="Transposase IS200-like"/>
    <property type="match status" value="1"/>
</dbReference>
<gene>
    <name evidence="3" type="ORF">Y5W_03134</name>
</gene>
<dbReference type="RefSeq" id="WP_194865963.1">
    <property type="nucleotide sequence ID" value="NZ_ARXX01000061.1"/>
</dbReference>
<evidence type="ECO:0000313" key="3">
    <source>
        <dbReference type="EMBL" id="MBF5057840.1"/>
    </source>
</evidence>
<dbReference type="PANTHER" id="PTHR34322">
    <property type="entry name" value="TRANSPOSASE, Y1_TNP DOMAIN-CONTAINING"/>
    <property type="match status" value="1"/>
</dbReference>
<feature type="domain" description="Transposase IS200-like" evidence="2">
    <location>
        <begin position="9"/>
        <end position="124"/>
    </location>
</feature>
<dbReference type="PANTHER" id="PTHR34322:SF2">
    <property type="entry name" value="TRANSPOSASE IS200-LIKE DOMAIN-CONTAINING PROTEIN"/>
    <property type="match status" value="1"/>
</dbReference>
<organism evidence="3 4">
    <name type="scientific">Alloalcanivorax profundimaris</name>
    <dbReference type="NCBI Taxonomy" id="2735259"/>
    <lineage>
        <taxon>Bacteria</taxon>
        <taxon>Pseudomonadati</taxon>
        <taxon>Pseudomonadota</taxon>
        <taxon>Gammaproteobacteria</taxon>
        <taxon>Oceanospirillales</taxon>
        <taxon>Alcanivoracaceae</taxon>
        <taxon>Alloalcanivorax</taxon>
    </lineage>
</organism>
<dbReference type="Proteomes" id="UP000662703">
    <property type="component" value="Unassembled WGS sequence"/>
</dbReference>
<protein>
    <submittedName>
        <fullName evidence="3">Transposase-like protein</fullName>
    </submittedName>
</protein>
<dbReference type="Gene3D" id="3.30.70.1290">
    <property type="entry name" value="Transposase IS200-like"/>
    <property type="match status" value="1"/>
</dbReference>
<feature type="region of interest" description="Disordered" evidence="1">
    <location>
        <begin position="220"/>
        <end position="243"/>
    </location>
</feature>
<name>A0ABS0AV64_9GAMM</name>
<reference evidence="3 4" key="1">
    <citation type="submission" date="2012-09" db="EMBL/GenBank/DDBJ databases">
        <title>Genome Sequence of alkane-degrading Bacterium Alcanivorax sp. 521-1.</title>
        <authorList>
            <person name="Lai Q."/>
            <person name="Shao Z."/>
        </authorList>
    </citation>
    <scope>NUCLEOTIDE SEQUENCE [LARGE SCALE GENOMIC DNA]</scope>
    <source>
        <strain evidence="3 4">521-1</strain>
    </source>
</reference>
<evidence type="ECO:0000313" key="4">
    <source>
        <dbReference type="Proteomes" id="UP000662703"/>
    </source>
</evidence>
<dbReference type="Pfam" id="PF01797">
    <property type="entry name" value="Y1_Tnp"/>
    <property type="match status" value="1"/>
</dbReference>
<sequence>MPGTERLLLEEHPHHLMRKSRKGERVFQNEADYRHCYGQIRQLKQRYKLDLMAWSILPDRIHLLIRPTQKIKHISAFMKALSCRATLRQRYLRQRGSPWEEGFRASPVEPGQWLLATMCYIERLPAMEGLATSAFQYRHSSYRMRLGKSDRYWLDDPEEYARLGDSIEERALAYRTYMKEALDPGDLETIHDAIHRNLLTGSPRFVQEVYKKFNVVARKRGPGRPRKKTSDGFDGLEPIPPKA</sequence>
<comment type="caution">
    <text evidence="3">The sequence shown here is derived from an EMBL/GenBank/DDBJ whole genome shotgun (WGS) entry which is preliminary data.</text>
</comment>
<evidence type="ECO:0000259" key="2">
    <source>
        <dbReference type="SMART" id="SM01321"/>
    </source>
</evidence>
<dbReference type="EMBL" id="ARXX01000061">
    <property type="protein sequence ID" value="MBF5057840.1"/>
    <property type="molecule type" value="Genomic_DNA"/>
</dbReference>